<dbReference type="Pfam" id="PF12974">
    <property type="entry name" value="Phosphonate-bd"/>
    <property type="match status" value="1"/>
</dbReference>
<protein>
    <submittedName>
        <fullName evidence="1">Phosphate-import protein PhnD</fullName>
    </submittedName>
</protein>
<name>A0A6M0UG05_CLOBU</name>
<dbReference type="RefSeq" id="WP_002579860.1">
    <property type="nucleotide sequence ID" value="NZ_BKBB01000013.1"/>
</dbReference>
<dbReference type="AlphaFoldDB" id="A0A6M0UG05"/>
<accession>A0A6M0UG05</accession>
<gene>
    <name evidence="1" type="primary">phnD</name>
    <name evidence="1" type="ORF">CBLFYP62_02281</name>
</gene>
<evidence type="ECO:0000313" key="1">
    <source>
        <dbReference type="EMBL" id="VYU41391.1"/>
    </source>
</evidence>
<sequence>MKKILTLVMSCVVGISLFAGITGCSSKSIGGKGSDAITVVWYPNESGGDLEEARNEIGNIITEATGKKVEHKLTTDYSVAIESIANGTGGIAFMGAQGYVEAHKKNEKILPLAVPSGKSGTIDDAVYYSWIGVPKDKAEDYKKDGKYTLDNIEGKKMSFVSNSSTSGFKIPTTSIVSYFSQTDKWKDLKTEDLMEGGKDKFFSEVLYGGSHQGSAVNVLTEKADVGAFCDTTLINYVDAVEGTFNEVGTTYKVKSDAAEPFNTLTGKEFTAIASIPVLNAPFVMNTEVISEEDQKKLVEKFTSDEVASDKKVFVEKDSNTKGFFTKEGNERFINVEDSWFDPIRDLSK</sequence>
<reference evidence="1" key="1">
    <citation type="submission" date="2019-11" db="EMBL/GenBank/DDBJ databases">
        <authorList>
            <person name="Feng L."/>
        </authorList>
    </citation>
    <scope>NUCLEOTIDE SEQUENCE</scope>
    <source>
        <strain evidence="1">CButyricumLFYP62</strain>
    </source>
</reference>
<dbReference type="EMBL" id="CACRTU010000022">
    <property type="protein sequence ID" value="VYU41391.1"/>
    <property type="molecule type" value="Genomic_DNA"/>
</dbReference>
<dbReference type="PANTHER" id="PTHR35841:SF1">
    <property type="entry name" value="PHOSPHONATES-BINDING PERIPLASMIC PROTEIN"/>
    <property type="match status" value="1"/>
</dbReference>
<organism evidence="1">
    <name type="scientific">Clostridium butyricum</name>
    <dbReference type="NCBI Taxonomy" id="1492"/>
    <lineage>
        <taxon>Bacteria</taxon>
        <taxon>Bacillati</taxon>
        <taxon>Bacillota</taxon>
        <taxon>Clostridia</taxon>
        <taxon>Eubacteriales</taxon>
        <taxon>Clostridiaceae</taxon>
        <taxon>Clostridium</taxon>
    </lineage>
</organism>
<dbReference type="PANTHER" id="PTHR35841">
    <property type="entry name" value="PHOSPHONATES-BINDING PERIPLASMIC PROTEIN"/>
    <property type="match status" value="1"/>
</dbReference>
<dbReference type="Gene3D" id="3.40.190.10">
    <property type="entry name" value="Periplasmic binding protein-like II"/>
    <property type="match status" value="2"/>
</dbReference>
<dbReference type="SUPFAM" id="SSF53850">
    <property type="entry name" value="Periplasmic binding protein-like II"/>
    <property type="match status" value="1"/>
</dbReference>
<dbReference type="PROSITE" id="PS51257">
    <property type="entry name" value="PROKAR_LIPOPROTEIN"/>
    <property type="match status" value="1"/>
</dbReference>
<proteinExistence type="predicted"/>